<gene>
    <name evidence="1" type="ORF">PEY55_13600</name>
</gene>
<sequence>MNNYQYKDVDEALRAAGMLERIRTIASTAIENGWSVSDVMKTIQREIELITDEFDAKKNKAHDNMVRRELGLDSSAVIHPEDYLRTLFRIVALGGRRKGS</sequence>
<reference evidence="1" key="1">
    <citation type="journal article" date="2023" name="Antimicrob Resist Infect Control">
        <title>Sanitary installations and wastewater plumbing as reservoir for the long-term circulation and transmission of carbapenemase producing Citrobacter freundii clones in a hospital setting.</title>
        <authorList>
            <person name="Hamerlinck H."/>
            <person name="Aerssens A."/>
            <person name="Boelens J."/>
            <person name="Dehaene A."/>
            <person name="McMahon M."/>
            <person name="Messiaen A.S."/>
            <person name="Vandendriessche S."/>
            <person name="Velghe A."/>
            <person name="Leroux-Roels I."/>
            <person name="Verhasselt B."/>
        </authorList>
    </citation>
    <scope>NUCLEOTIDE SEQUENCE</scope>
    <source>
        <strain evidence="1">UZG-GERCF-220920-Env23</strain>
    </source>
</reference>
<accession>A0AAW7LWR8</accession>
<reference evidence="1" key="2">
    <citation type="submission" date="2023-01" db="EMBL/GenBank/DDBJ databases">
        <authorList>
            <person name="Hamerlinck H."/>
            <person name="Aerssens A."/>
            <person name="Boelens J."/>
            <person name="Messiaen A.-S."/>
            <person name="Vandendriessche S."/>
            <person name="Velghe A."/>
            <person name="Verhasselt B."/>
            <person name="Leroux-Roels I."/>
        </authorList>
    </citation>
    <scope>NUCLEOTIDE SEQUENCE</scope>
    <source>
        <strain evidence="1">UZG-GERCF-220920-Env23</strain>
    </source>
</reference>
<name>A0AAW7LWR8_9ENTR</name>
<evidence type="ECO:0000313" key="2">
    <source>
        <dbReference type="Proteomes" id="UP001169985"/>
    </source>
</evidence>
<organism evidence="1 2">
    <name type="scientific">Citrobacter portucalensis</name>
    <dbReference type="NCBI Taxonomy" id="1639133"/>
    <lineage>
        <taxon>Bacteria</taxon>
        <taxon>Pseudomonadati</taxon>
        <taxon>Pseudomonadota</taxon>
        <taxon>Gammaproteobacteria</taxon>
        <taxon>Enterobacterales</taxon>
        <taxon>Enterobacteriaceae</taxon>
        <taxon>Citrobacter</taxon>
        <taxon>Citrobacter freundii complex</taxon>
    </lineage>
</organism>
<proteinExistence type="predicted"/>
<dbReference type="AlphaFoldDB" id="A0AAW7LWR8"/>
<protein>
    <submittedName>
        <fullName evidence="1">Uncharacterized protein</fullName>
    </submittedName>
</protein>
<comment type="caution">
    <text evidence="1">The sequence shown here is derived from an EMBL/GenBank/DDBJ whole genome shotgun (WGS) entry which is preliminary data.</text>
</comment>
<dbReference type="EMBL" id="JAQIHS010000015">
    <property type="protein sequence ID" value="MDN4369313.1"/>
    <property type="molecule type" value="Genomic_DNA"/>
</dbReference>
<evidence type="ECO:0000313" key="1">
    <source>
        <dbReference type="EMBL" id="MDN4369313.1"/>
    </source>
</evidence>
<dbReference type="Proteomes" id="UP001169985">
    <property type="component" value="Unassembled WGS sequence"/>
</dbReference>